<evidence type="ECO:0000313" key="1">
    <source>
        <dbReference type="EMBL" id="CAH0375347.1"/>
    </source>
</evidence>
<evidence type="ECO:0000313" key="2">
    <source>
        <dbReference type="Proteomes" id="UP000789595"/>
    </source>
</evidence>
<protein>
    <submittedName>
        <fullName evidence="1">Uncharacterized protein</fullName>
    </submittedName>
</protein>
<dbReference type="AlphaFoldDB" id="A0A8J2SVS7"/>
<dbReference type="Proteomes" id="UP000789595">
    <property type="component" value="Unassembled WGS sequence"/>
</dbReference>
<feature type="non-terminal residue" evidence="1">
    <location>
        <position position="338"/>
    </location>
</feature>
<gene>
    <name evidence="1" type="ORF">PECAL_4P26790</name>
</gene>
<organism evidence="1 2">
    <name type="scientific">Pelagomonas calceolata</name>
    <dbReference type="NCBI Taxonomy" id="35677"/>
    <lineage>
        <taxon>Eukaryota</taxon>
        <taxon>Sar</taxon>
        <taxon>Stramenopiles</taxon>
        <taxon>Ochrophyta</taxon>
        <taxon>Pelagophyceae</taxon>
        <taxon>Pelagomonadales</taxon>
        <taxon>Pelagomonadaceae</taxon>
        <taxon>Pelagomonas</taxon>
    </lineage>
</organism>
<name>A0A8J2SVS7_9STRA</name>
<sequence>MYVFLFRPRARPLPPAASVAALARRRPRDDRVGDGKLGHARELVRRPRVRPLVVAVRGAAPPDDAAPAAGPPVARGLLLRRRRRRAGQRAGVALDVVGVGVVEADDAPRQHVDVVEAAVHELVRRGRRHALVVVVQDDEPALPVAEPVQVGLRAVLHQQPLRHAARLQHVAPREGRGVPHVEHEVGPLVLFVIVRGVGRDDRPAAAVQPQAQRVEPLVVDLLVLLEELREVVARDAPERLVAPPQDLTVRQVAHGPRRRARVQLRADVLEAPALRHAHLEALLDGVAADGRGRGAHHLRHRPGLALLGTMREGTYDYRIRANEAAQFKPRPRPVPGRP</sequence>
<dbReference type="EMBL" id="CAKKNE010000004">
    <property type="protein sequence ID" value="CAH0375347.1"/>
    <property type="molecule type" value="Genomic_DNA"/>
</dbReference>
<comment type="caution">
    <text evidence="1">The sequence shown here is derived from an EMBL/GenBank/DDBJ whole genome shotgun (WGS) entry which is preliminary data.</text>
</comment>
<keyword evidence="2" id="KW-1185">Reference proteome</keyword>
<accession>A0A8J2SVS7</accession>
<proteinExistence type="predicted"/>
<reference evidence="1" key="1">
    <citation type="submission" date="2021-11" db="EMBL/GenBank/DDBJ databases">
        <authorList>
            <consortium name="Genoscope - CEA"/>
            <person name="William W."/>
        </authorList>
    </citation>
    <scope>NUCLEOTIDE SEQUENCE</scope>
</reference>